<dbReference type="Gene3D" id="3.50.50.60">
    <property type="entry name" value="FAD/NAD(P)-binding domain"/>
    <property type="match status" value="1"/>
</dbReference>
<dbReference type="AlphaFoldDB" id="A0A845AIG3"/>
<keyword evidence="2" id="KW-0285">Flavoprotein</keyword>
<dbReference type="PANTHER" id="PTHR43747">
    <property type="entry name" value="FAD-BINDING PROTEIN"/>
    <property type="match status" value="1"/>
</dbReference>
<keyword evidence="5" id="KW-1185">Reference proteome</keyword>
<evidence type="ECO:0000313" key="4">
    <source>
        <dbReference type="EMBL" id="MXP28625.1"/>
    </source>
</evidence>
<proteinExistence type="predicted"/>
<dbReference type="Proteomes" id="UP000439780">
    <property type="component" value="Unassembled WGS sequence"/>
</dbReference>
<dbReference type="InterPro" id="IPR006905">
    <property type="entry name" value="Flavin_halogenase"/>
</dbReference>
<reference evidence="4 5" key="1">
    <citation type="submission" date="2019-12" db="EMBL/GenBank/DDBJ databases">
        <title>Genomic-based taxomic classification of the family Erythrobacteraceae.</title>
        <authorList>
            <person name="Xu L."/>
        </authorList>
    </citation>
    <scope>NUCLEOTIDE SEQUENCE [LARGE SCALE GENOMIC DNA]</scope>
    <source>
        <strain evidence="4 5">KEMB 9005-328</strain>
    </source>
</reference>
<dbReference type="InterPro" id="IPR036188">
    <property type="entry name" value="FAD/NAD-bd_sf"/>
</dbReference>
<dbReference type="EMBL" id="WTYA01000004">
    <property type="protein sequence ID" value="MXP28625.1"/>
    <property type="molecule type" value="Genomic_DNA"/>
</dbReference>
<feature type="binding site" evidence="2">
    <location>
        <position position="82"/>
    </location>
    <ligand>
        <name>7-chloro-L-tryptophan</name>
        <dbReference type="ChEBI" id="CHEBI:58713"/>
    </ligand>
</feature>
<feature type="active site" evidence="1">
    <location>
        <position position="82"/>
    </location>
</feature>
<feature type="binding site" evidence="2">
    <location>
        <begin position="17"/>
        <end position="20"/>
    </location>
    <ligand>
        <name>FAD</name>
        <dbReference type="ChEBI" id="CHEBI:57692"/>
    </ligand>
</feature>
<keyword evidence="2" id="KW-0274">FAD</keyword>
<feature type="binding site" evidence="2">
    <location>
        <position position="347"/>
    </location>
    <ligand>
        <name>L-tryptophan</name>
        <dbReference type="ChEBI" id="CHEBI:57912"/>
    </ligand>
</feature>
<name>A0A845AIG3_9SPHN</name>
<evidence type="ECO:0000256" key="2">
    <source>
        <dbReference type="PIRSR" id="PIRSR011396-2"/>
    </source>
</evidence>
<dbReference type="OrthoDB" id="7387345at2"/>
<dbReference type="PIRSF" id="PIRSF011396">
    <property type="entry name" value="Trp_halogenase"/>
    <property type="match status" value="1"/>
</dbReference>
<dbReference type="Pfam" id="PF04820">
    <property type="entry name" value="Trp_halogenase"/>
    <property type="match status" value="1"/>
</dbReference>
<dbReference type="InterPro" id="IPR033856">
    <property type="entry name" value="Trp_halogen"/>
</dbReference>
<feature type="region of interest" description="Disordered" evidence="3">
    <location>
        <begin position="507"/>
        <end position="531"/>
    </location>
</feature>
<feature type="binding site" evidence="2">
    <location>
        <position position="338"/>
    </location>
    <ligand>
        <name>FAD</name>
        <dbReference type="ChEBI" id="CHEBI:57692"/>
    </ligand>
</feature>
<keyword evidence="2" id="KW-0547">Nucleotide-binding</keyword>
<dbReference type="SUPFAM" id="SSF51905">
    <property type="entry name" value="FAD/NAD(P)-binding domain"/>
    <property type="match status" value="1"/>
</dbReference>
<evidence type="ECO:0000313" key="5">
    <source>
        <dbReference type="Proteomes" id="UP000439780"/>
    </source>
</evidence>
<evidence type="ECO:0000256" key="1">
    <source>
        <dbReference type="PIRSR" id="PIRSR011396-1"/>
    </source>
</evidence>
<dbReference type="GO" id="GO:0000166">
    <property type="term" value="F:nucleotide binding"/>
    <property type="evidence" value="ECO:0007669"/>
    <property type="project" value="UniProtKB-KW"/>
</dbReference>
<organism evidence="4 5">
    <name type="scientific">Qipengyuania algicida</name>
    <dbReference type="NCBI Taxonomy" id="1836209"/>
    <lineage>
        <taxon>Bacteria</taxon>
        <taxon>Pseudomonadati</taxon>
        <taxon>Pseudomonadota</taxon>
        <taxon>Alphaproteobacteria</taxon>
        <taxon>Sphingomonadales</taxon>
        <taxon>Erythrobacteraceae</taxon>
        <taxon>Qipengyuania</taxon>
    </lineage>
</organism>
<dbReference type="GO" id="GO:0004497">
    <property type="term" value="F:monooxygenase activity"/>
    <property type="evidence" value="ECO:0007669"/>
    <property type="project" value="InterPro"/>
</dbReference>
<comment type="caution">
    <text evidence="4">The sequence shown here is derived from an EMBL/GenBank/DDBJ whole genome shotgun (WGS) entry which is preliminary data.</text>
</comment>
<sequence>MGADTKQADFTITIAGGGTAGWMTAALISRLFTRGYKVRLVESDAIGTIGVGEATIPAIQIYNQMAGIEEAELLRHTQATYKLGIEFVNWREIGHSYMHGFGGVGQDLLWLHTHQFFLKYKDSARLGSFDDYAFNCALARRNRMASPDKRNPALPAYDLEYAYHFDASLYAAFLRRRAEMQGVERIEGRIVSVEQDGESGHVTQLTLEDGRKVGGDLFIDCSGIRGLLIGGALGVGYDDWSSWLPCDRALAVPCEPVEDLTPYTRSTAHGAGWQWRIALQHRIGNGIVYSSSQKSDDEAADVLLANLDGKPLKDPLPVRFTPGRRHKAWEKNVVAIGLSAGFLEPLESTSIHLIQTAIFRLIALFPRRTFDAADIDEYNRQTAFEYEDVRDFLIAHYKVTKREDTPFWAYCKHMDVPEPLAERLALFSSSGRFFQHVKAELFREESWVQVLIGQGIDARADPMIDLIPEQQALGHLKDIAEVIEDNAERMASHRDYIAARIGKPPAKISPAQPVARSPTQPRVSSSARFNF</sequence>
<dbReference type="InterPro" id="IPR050816">
    <property type="entry name" value="Flavin-dep_Halogenase_NPB"/>
</dbReference>
<feature type="binding site" evidence="2">
    <location>
        <position position="351"/>
    </location>
    <ligand>
        <name>FAD</name>
        <dbReference type="ChEBI" id="CHEBI:57692"/>
    </ligand>
</feature>
<dbReference type="RefSeq" id="WP_160752913.1">
    <property type="nucleotide sequence ID" value="NZ_WTYA01000004.1"/>
</dbReference>
<evidence type="ECO:0000256" key="3">
    <source>
        <dbReference type="SAM" id="MobiDB-lite"/>
    </source>
</evidence>
<accession>A0A845AIG3</accession>
<dbReference type="PANTHER" id="PTHR43747:SF4">
    <property type="entry name" value="FLAVIN-DEPENDENT TRYPTOPHAN HALOGENASE"/>
    <property type="match status" value="1"/>
</dbReference>
<feature type="compositionally biased region" description="Polar residues" evidence="3">
    <location>
        <begin position="517"/>
        <end position="531"/>
    </location>
</feature>
<gene>
    <name evidence="4" type="ORF">GRI58_07310</name>
</gene>
<protein>
    <submittedName>
        <fullName evidence="4">Tryptophan halogenase</fullName>
    </submittedName>
</protein>